<comment type="catalytic activity">
    <reaction evidence="4">
        <text>GTP + H2O = GDP + phosphate + H(+)</text>
        <dbReference type="Rhea" id="RHEA:19669"/>
        <dbReference type="ChEBI" id="CHEBI:15377"/>
        <dbReference type="ChEBI" id="CHEBI:15378"/>
        <dbReference type="ChEBI" id="CHEBI:37565"/>
        <dbReference type="ChEBI" id="CHEBI:43474"/>
        <dbReference type="ChEBI" id="CHEBI:58189"/>
        <dbReference type="EC" id="3.6.5.2"/>
    </reaction>
</comment>
<comment type="similarity">
    <text evidence="1">Belongs to the small GTPase superfamily. Ras family.</text>
</comment>
<dbReference type="SMART" id="SM00174">
    <property type="entry name" value="RHO"/>
    <property type="match status" value="1"/>
</dbReference>
<evidence type="ECO:0000313" key="6">
    <source>
        <dbReference type="EMBL" id="KAB0795724.1"/>
    </source>
</evidence>
<dbReference type="EMBL" id="GEZM01038202">
    <property type="protein sequence ID" value="JAV81725.1"/>
    <property type="molecule type" value="Transcribed_RNA"/>
</dbReference>
<dbReference type="Gene3D" id="3.40.50.300">
    <property type="entry name" value="P-loop containing nucleotide triphosphate hydrolases"/>
    <property type="match status" value="1"/>
</dbReference>
<reference evidence="5" key="1">
    <citation type="journal article" date="2016" name="Sci. Rep.">
        <title>Molecular characterization of firefly nuptial gifts: a multi-omics approach sheds light on postcopulatory sexual selection.</title>
        <authorList>
            <person name="Al-Wathiqui N."/>
            <person name="Fallon T.R."/>
            <person name="South A."/>
            <person name="Weng J.K."/>
            <person name="Lewis S.M."/>
        </authorList>
    </citation>
    <scope>NUCLEOTIDE SEQUENCE</scope>
</reference>
<dbReference type="PANTHER" id="PTHR45704">
    <property type="entry name" value="RAS-LIKE FAMILY MEMBER 11"/>
    <property type="match status" value="1"/>
</dbReference>
<dbReference type="OrthoDB" id="18798at2759"/>
<dbReference type="SMART" id="SM00175">
    <property type="entry name" value="RAB"/>
    <property type="match status" value="1"/>
</dbReference>
<dbReference type="EC" id="3.6.5.2" evidence="2"/>
<evidence type="ECO:0000313" key="7">
    <source>
        <dbReference type="Proteomes" id="UP000327044"/>
    </source>
</evidence>
<protein>
    <recommendedName>
        <fullName evidence="2">small monomeric GTPase</fullName>
        <ecNumber evidence="2">3.6.5.2</ecNumber>
    </recommendedName>
</protein>
<dbReference type="InterPro" id="IPR001806">
    <property type="entry name" value="Small_GTPase"/>
</dbReference>
<dbReference type="Pfam" id="PF00071">
    <property type="entry name" value="Ras"/>
    <property type="match status" value="1"/>
</dbReference>
<dbReference type="SMART" id="SM00173">
    <property type="entry name" value="RAS"/>
    <property type="match status" value="1"/>
</dbReference>
<organism evidence="5">
    <name type="scientific">Photinus pyralis</name>
    <name type="common">Common eastern firefly</name>
    <name type="synonym">Lampyris pyralis</name>
    <dbReference type="NCBI Taxonomy" id="7054"/>
    <lineage>
        <taxon>Eukaryota</taxon>
        <taxon>Metazoa</taxon>
        <taxon>Ecdysozoa</taxon>
        <taxon>Arthropoda</taxon>
        <taxon>Hexapoda</taxon>
        <taxon>Insecta</taxon>
        <taxon>Pterygota</taxon>
        <taxon>Neoptera</taxon>
        <taxon>Endopterygota</taxon>
        <taxon>Coleoptera</taxon>
        <taxon>Polyphaga</taxon>
        <taxon>Elateriformia</taxon>
        <taxon>Elateroidea</taxon>
        <taxon>Lampyridae</taxon>
        <taxon>Lampyrinae</taxon>
        <taxon>Photinus</taxon>
    </lineage>
</organism>
<proteinExistence type="inferred from homology"/>
<name>A0A1Y1MBM6_PHOPY</name>
<evidence type="ECO:0000256" key="2">
    <source>
        <dbReference type="ARBA" id="ARBA00011984"/>
    </source>
</evidence>
<keyword evidence="3" id="KW-0378">Hydrolase</keyword>
<evidence type="ECO:0000256" key="1">
    <source>
        <dbReference type="ARBA" id="ARBA00008344"/>
    </source>
</evidence>
<dbReference type="EMBL" id="VVIM01000007">
    <property type="protein sequence ID" value="KAB0795724.1"/>
    <property type="molecule type" value="Genomic_DNA"/>
</dbReference>
<keyword evidence="7" id="KW-1185">Reference proteome</keyword>
<dbReference type="GO" id="GO:0005525">
    <property type="term" value="F:GTP binding"/>
    <property type="evidence" value="ECO:0007669"/>
    <property type="project" value="InterPro"/>
</dbReference>
<dbReference type="InterPro" id="IPR027417">
    <property type="entry name" value="P-loop_NTPase"/>
</dbReference>
<dbReference type="Proteomes" id="UP000327044">
    <property type="component" value="Unassembled WGS sequence"/>
</dbReference>
<dbReference type="GO" id="GO:0003925">
    <property type="term" value="F:G protein activity"/>
    <property type="evidence" value="ECO:0007669"/>
    <property type="project" value="UniProtKB-EC"/>
</dbReference>
<dbReference type="PRINTS" id="PR00449">
    <property type="entry name" value="RASTRNSFRMNG"/>
</dbReference>
<sequence>MNSKSIRRKKSSLSEVKVAVIGAPGVGKTALSVRFLTRRYIGEYDHQSETRYKHEVLIDSEPILFEVLDTCPKNEDDLPSSEVLNWADGLLLVYSVIDRQTFAYVKKAGLILANCDIPVYLLANKCDMVHLRQVSYDEGSILARNFEWGFSEVAAAEQVAPVAAAFHDLCKAVLLSRRKSKQSLLERMLGAKSNSVKLYVRGKSDSVLPKD</sequence>
<dbReference type="PROSITE" id="PS51421">
    <property type="entry name" value="RAS"/>
    <property type="match status" value="1"/>
</dbReference>
<dbReference type="InParanoid" id="A0A1Y1MBM6"/>
<evidence type="ECO:0000313" key="5">
    <source>
        <dbReference type="EMBL" id="JAV81725.1"/>
    </source>
</evidence>
<gene>
    <name evidence="6" type="ORF">PPYR_09785</name>
</gene>
<dbReference type="AlphaFoldDB" id="A0A1Y1MBM6"/>
<reference evidence="6 7" key="2">
    <citation type="journal article" date="2018" name="Elife">
        <title>Firefly genomes illuminate parallel origins of bioluminescence in beetles.</title>
        <authorList>
            <person name="Fallon T.R."/>
            <person name="Lower S.E."/>
            <person name="Chang C.H."/>
            <person name="Bessho-Uehara M."/>
            <person name="Martin G.J."/>
            <person name="Bewick A.J."/>
            <person name="Behringer M."/>
            <person name="Debat H.J."/>
            <person name="Wong I."/>
            <person name="Day J.C."/>
            <person name="Suvorov A."/>
            <person name="Silva C.J."/>
            <person name="Stanger-Hall K.F."/>
            <person name="Hall D.W."/>
            <person name="Schmitz R.J."/>
            <person name="Nelson D.R."/>
            <person name="Lewis S.M."/>
            <person name="Shigenobu S."/>
            <person name="Bybee S.M."/>
            <person name="Larracuente A.M."/>
            <person name="Oba Y."/>
            <person name="Weng J.K."/>
        </authorList>
    </citation>
    <scope>NUCLEOTIDE SEQUENCE [LARGE SCALE GENOMIC DNA]</scope>
    <source>
        <strain evidence="6">1611_PpyrPB1</strain>
        <tissue evidence="6">Whole body</tissue>
    </source>
</reference>
<dbReference type="SUPFAM" id="SSF52540">
    <property type="entry name" value="P-loop containing nucleoside triphosphate hydrolases"/>
    <property type="match status" value="1"/>
</dbReference>
<dbReference type="InterPro" id="IPR051065">
    <property type="entry name" value="Ras-related_GTPase"/>
</dbReference>
<evidence type="ECO:0000256" key="3">
    <source>
        <dbReference type="ARBA" id="ARBA00022801"/>
    </source>
</evidence>
<accession>A0A1Y1MBM6</accession>
<dbReference type="PROSITE" id="PS51419">
    <property type="entry name" value="RAB"/>
    <property type="match status" value="1"/>
</dbReference>
<evidence type="ECO:0000256" key="4">
    <source>
        <dbReference type="ARBA" id="ARBA00048098"/>
    </source>
</evidence>
<reference evidence="6" key="3">
    <citation type="submission" date="2019-08" db="EMBL/GenBank/DDBJ databases">
        <authorList>
            <consortium name="Photinus pyralis genome working group"/>
            <person name="Fallon T.R."/>
            <person name="Sander Lower S.E."/>
            <person name="Weng J.-K."/>
        </authorList>
    </citation>
    <scope>NUCLEOTIDE SEQUENCE</scope>
    <source>
        <strain evidence="6">1611_PpyrPB1</strain>
        <tissue evidence="6">Whole body</tissue>
    </source>
</reference>